<reference evidence="8" key="1">
    <citation type="submission" date="2020-10" db="EMBL/GenBank/DDBJ databases">
        <authorList>
            <person name="Gilroy R."/>
        </authorList>
    </citation>
    <scope>NUCLEOTIDE SEQUENCE</scope>
    <source>
        <strain evidence="8">CHK178-757</strain>
    </source>
</reference>
<organism evidence="8 9">
    <name type="scientific">Candidatus Scybalocola faecigallinarum</name>
    <dbReference type="NCBI Taxonomy" id="2840941"/>
    <lineage>
        <taxon>Bacteria</taxon>
        <taxon>Bacillati</taxon>
        <taxon>Bacillota</taxon>
        <taxon>Clostridia</taxon>
        <taxon>Lachnospirales</taxon>
        <taxon>Lachnospiraceae</taxon>
        <taxon>Lachnospiraceae incertae sedis</taxon>
        <taxon>Candidatus Scybalocola (ex Gilroy et al. 2021)</taxon>
    </lineage>
</organism>
<dbReference type="InterPro" id="IPR002528">
    <property type="entry name" value="MATE_fam"/>
</dbReference>
<keyword evidence="3" id="KW-1003">Cell membrane</keyword>
<dbReference type="AlphaFoldDB" id="A0A9D1F4Y9"/>
<dbReference type="InterPro" id="IPR052031">
    <property type="entry name" value="Membrane_Transporter-Flippase"/>
</dbReference>
<feature type="transmembrane region" description="Helical" evidence="7">
    <location>
        <begin position="392"/>
        <end position="410"/>
    </location>
</feature>
<name>A0A9D1F4Y9_9FIRM</name>
<feature type="transmembrane region" description="Helical" evidence="7">
    <location>
        <begin position="173"/>
        <end position="194"/>
    </location>
</feature>
<keyword evidence="6 7" id="KW-0472">Membrane</keyword>
<protein>
    <submittedName>
        <fullName evidence="8">MATE family efflux transporter</fullName>
    </submittedName>
</protein>
<dbReference type="PANTHER" id="PTHR43549">
    <property type="entry name" value="MULTIDRUG RESISTANCE PROTEIN YPNP-RELATED"/>
    <property type="match status" value="1"/>
</dbReference>
<evidence type="ECO:0000256" key="3">
    <source>
        <dbReference type="ARBA" id="ARBA00022475"/>
    </source>
</evidence>
<dbReference type="GO" id="GO:0042910">
    <property type="term" value="F:xenobiotic transmembrane transporter activity"/>
    <property type="evidence" value="ECO:0007669"/>
    <property type="project" value="InterPro"/>
</dbReference>
<dbReference type="Pfam" id="PF01554">
    <property type="entry name" value="MatE"/>
    <property type="match status" value="2"/>
</dbReference>
<proteinExistence type="predicted"/>
<evidence type="ECO:0000256" key="2">
    <source>
        <dbReference type="ARBA" id="ARBA00022448"/>
    </source>
</evidence>
<keyword evidence="4 7" id="KW-0812">Transmembrane</keyword>
<dbReference type="GO" id="GO:0005886">
    <property type="term" value="C:plasma membrane"/>
    <property type="evidence" value="ECO:0007669"/>
    <property type="project" value="UniProtKB-SubCell"/>
</dbReference>
<feature type="transmembrane region" description="Helical" evidence="7">
    <location>
        <begin position="364"/>
        <end position="385"/>
    </location>
</feature>
<feature type="transmembrane region" description="Helical" evidence="7">
    <location>
        <begin position="200"/>
        <end position="222"/>
    </location>
</feature>
<comment type="subcellular location">
    <subcellularLocation>
        <location evidence="1">Cell membrane</location>
        <topology evidence="1">Multi-pass membrane protein</topology>
    </subcellularLocation>
</comment>
<evidence type="ECO:0000256" key="1">
    <source>
        <dbReference type="ARBA" id="ARBA00004651"/>
    </source>
</evidence>
<dbReference type="CDD" id="cd13138">
    <property type="entry name" value="MATE_yoeA_like"/>
    <property type="match status" value="1"/>
</dbReference>
<keyword evidence="2" id="KW-0813">Transport</keyword>
<feature type="transmembrane region" description="Helical" evidence="7">
    <location>
        <begin position="142"/>
        <end position="161"/>
    </location>
</feature>
<feature type="transmembrane region" description="Helical" evidence="7">
    <location>
        <begin position="20"/>
        <end position="40"/>
    </location>
</feature>
<evidence type="ECO:0000313" key="9">
    <source>
        <dbReference type="Proteomes" id="UP000823927"/>
    </source>
</evidence>
<evidence type="ECO:0000256" key="6">
    <source>
        <dbReference type="ARBA" id="ARBA00023136"/>
    </source>
</evidence>
<feature type="transmembrane region" description="Helical" evidence="7">
    <location>
        <begin position="422"/>
        <end position="442"/>
    </location>
</feature>
<evidence type="ECO:0000256" key="4">
    <source>
        <dbReference type="ARBA" id="ARBA00022692"/>
    </source>
</evidence>
<feature type="transmembrane region" description="Helical" evidence="7">
    <location>
        <begin position="325"/>
        <end position="344"/>
    </location>
</feature>
<dbReference type="PIRSF" id="PIRSF006603">
    <property type="entry name" value="DinF"/>
    <property type="match status" value="1"/>
</dbReference>
<sequence>MSQVQKREGGSMDMTQGSPYRLIFLFSIPLLIGNILQQFYNMVDSIVVGNIVGAKALAAVGTGFPVIFMLSSLFMGIGNGATVMVSQFYGAKDFDRLRVTVTTIYKSMLIAIIPLSVLGIFISRPLLMLMQVPDDGTLDMAAVYMIVIFVGLIGSMGYNINAGILQGLGDSRTSLLFLAIAAVINVVLDLTFTAGIRMGVFGVALATIIAQLCSWLFGLFYIQKKYTIIKINFRHMEFDKVLFRQALRLGIPSGIQQMCFSIGIMVMQALVNGYGSTFMAGFNGANKIDSFAFMPVQSYSIAVTTYTGQNIGAHLLDRVKKGVKAGLILSFITCIVIGGILYPISDLFMRMFSSDPGVIESGVWYLHSVLPFYVLLAAGFMYSSVLKGSGEMIIPLISSIVGLWLARIPSAYLLDYFFGQQYIYFSYAIGWVFGFIIPFIAYRRGKWKNKSIIK</sequence>
<gene>
    <name evidence="8" type="ORF">IAB46_07620</name>
</gene>
<dbReference type="GO" id="GO:0015297">
    <property type="term" value="F:antiporter activity"/>
    <property type="evidence" value="ECO:0007669"/>
    <property type="project" value="InterPro"/>
</dbReference>
<feature type="transmembrane region" description="Helical" evidence="7">
    <location>
        <begin position="66"/>
        <end position="91"/>
    </location>
</feature>
<dbReference type="InterPro" id="IPR048279">
    <property type="entry name" value="MdtK-like"/>
</dbReference>
<keyword evidence="5 7" id="KW-1133">Transmembrane helix</keyword>
<dbReference type="NCBIfam" id="TIGR00797">
    <property type="entry name" value="matE"/>
    <property type="match status" value="1"/>
</dbReference>
<dbReference type="Proteomes" id="UP000823927">
    <property type="component" value="Unassembled WGS sequence"/>
</dbReference>
<feature type="transmembrane region" description="Helical" evidence="7">
    <location>
        <begin position="103"/>
        <end position="122"/>
    </location>
</feature>
<reference evidence="8" key="2">
    <citation type="journal article" date="2021" name="PeerJ">
        <title>Extensive microbial diversity within the chicken gut microbiome revealed by metagenomics and culture.</title>
        <authorList>
            <person name="Gilroy R."/>
            <person name="Ravi A."/>
            <person name="Getino M."/>
            <person name="Pursley I."/>
            <person name="Horton D.L."/>
            <person name="Alikhan N.F."/>
            <person name="Baker D."/>
            <person name="Gharbi K."/>
            <person name="Hall N."/>
            <person name="Watson M."/>
            <person name="Adriaenssens E.M."/>
            <person name="Foster-Nyarko E."/>
            <person name="Jarju S."/>
            <person name="Secka A."/>
            <person name="Antonio M."/>
            <person name="Oren A."/>
            <person name="Chaudhuri R.R."/>
            <person name="La Ragione R."/>
            <person name="Hildebrand F."/>
            <person name="Pallen M.J."/>
        </authorList>
    </citation>
    <scope>NUCLEOTIDE SEQUENCE</scope>
    <source>
        <strain evidence="8">CHK178-757</strain>
    </source>
</reference>
<evidence type="ECO:0000256" key="5">
    <source>
        <dbReference type="ARBA" id="ARBA00022989"/>
    </source>
</evidence>
<comment type="caution">
    <text evidence="8">The sequence shown here is derived from an EMBL/GenBank/DDBJ whole genome shotgun (WGS) entry which is preliminary data.</text>
</comment>
<dbReference type="EMBL" id="DVIT01000027">
    <property type="protein sequence ID" value="HIS47410.1"/>
    <property type="molecule type" value="Genomic_DNA"/>
</dbReference>
<evidence type="ECO:0000256" key="7">
    <source>
        <dbReference type="SAM" id="Phobius"/>
    </source>
</evidence>
<dbReference type="PANTHER" id="PTHR43549:SF3">
    <property type="entry name" value="MULTIDRUG RESISTANCE PROTEIN YPNP-RELATED"/>
    <property type="match status" value="1"/>
</dbReference>
<evidence type="ECO:0000313" key="8">
    <source>
        <dbReference type="EMBL" id="HIS47410.1"/>
    </source>
</evidence>
<accession>A0A9D1F4Y9</accession>